<sequence>MASFLSSRMQKRSPPKHRHDGNSPLPLGMDWSPPPKKWEGRDTVWPHDPRSGWSFCVTVPSWIVHAETKASEGTFIDPVVFYRIQVGIQSPEGISFARGVFRRFSDFLKLYTVLKRLFPKKNLPPHPPKHRFLRINSSKALLEERRCALEEWMGKLLSDIDLSRSAPVASFLELEAAARASFQDENHKTLDAASDGSDVGSSSWALQPTSSTSAVMNTSSAIAKTLSISTDYCSDHTYEASDLGTPRHGRDQFSEIGSDDISLDQDMISTMGIVTKNGRLNNENGLIGETTSEQLEEFPRDKRLHRKDNNDRGKDILNGNVSTDFQSESKRDKILGHNRKLSAESVGSDSSSLRGSEISNSGLGISGGNSVDATRDAEVAGLQFSDNVQIVLPLDQRNKMNRVLTTFQRRLATATTDMEDLRARLDQETAAKEYLTTKVKDLEIELESTKQKAKENLQQAILIERERITQMQWDLEELRRKSLEMESKLKLEQDEKILAESAKLSAISEKASLMQELDVMREQFEILQKHQADSEMKSKADIKVLVKEVKLLRKTQTELREELNQSLKEKSELEKILEEEKQKKQHAKLAREKLLHECEILRRRLQECGVNFLGEDEDKFNIETSLSDAMDLLVTSDNRIGLLLAEAQLLAQDDNDQDDELDGNLRINDADPRIADDEVRKMLTDIFIDNAQLRKLVNSVMRCALKTTAKSDKEDGRDDSAPTRKNVLHKFLER</sequence>
<feature type="compositionally biased region" description="Basic residues" evidence="10">
    <location>
        <begin position="9"/>
        <end position="19"/>
    </location>
</feature>
<feature type="compositionally biased region" description="Low complexity" evidence="10">
    <location>
        <begin position="345"/>
        <end position="363"/>
    </location>
</feature>
<protein>
    <recommendedName>
        <fullName evidence="11">PX domain-containing protein</fullName>
    </recommendedName>
</protein>
<dbReference type="AlphaFoldDB" id="A0AAV7DYK4"/>
<dbReference type="EMBL" id="JAINDJ010000007">
    <property type="protein sequence ID" value="KAG9441388.1"/>
    <property type="molecule type" value="Genomic_DNA"/>
</dbReference>
<keyword evidence="3" id="KW-0813">Transport</keyword>
<dbReference type="InterPro" id="IPR044588">
    <property type="entry name" value="EREX-like"/>
</dbReference>
<feature type="compositionally biased region" description="Basic and acidic residues" evidence="10">
    <location>
        <begin position="297"/>
        <end position="315"/>
    </location>
</feature>
<gene>
    <name evidence="12" type="ORF">H6P81_017242</name>
</gene>
<dbReference type="Gene3D" id="3.30.1520.10">
    <property type="entry name" value="Phox-like domain"/>
    <property type="match status" value="1"/>
</dbReference>
<comment type="caution">
    <text evidence="12">The sequence shown here is derived from an EMBL/GenBank/DDBJ whole genome shotgun (WGS) entry which is preliminary data.</text>
</comment>
<feature type="region of interest" description="Disordered" evidence="10">
    <location>
        <begin position="294"/>
        <end position="369"/>
    </location>
</feature>
<evidence type="ECO:0000256" key="4">
    <source>
        <dbReference type="ARBA" id="ARBA00022490"/>
    </source>
</evidence>
<keyword evidence="7" id="KW-0472">Membrane</keyword>
<dbReference type="GO" id="GO:0005829">
    <property type="term" value="C:cytosol"/>
    <property type="evidence" value="ECO:0007669"/>
    <property type="project" value="UniProtKB-SubCell"/>
</dbReference>
<evidence type="ECO:0000256" key="1">
    <source>
        <dbReference type="ARBA" id="ARBA00004481"/>
    </source>
</evidence>
<name>A0AAV7DYK4_ARIFI</name>
<dbReference type="Proteomes" id="UP000825729">
    <property type="component" value="Unassembled WGS sequence"/>
</dbReference>
<evidence type="ECO:0000256" key="2">
    <source>
        <dbReference type="ARBA" id="ARBA00004514"/>
    </source>
</evidence>
<feature type="coiled-coil region" evidence="9">
    <location>
        <begin position="404"/>
        <end position="597"/>
    </location>
</feature>
<keyword evidence="13" id="KW-1185">Reference proteome</keyword>
<dbReference type="PANTHER" id="PTHR46856">
    <property type="entry name" value="PX DOMAIN-CONTAINING PROTEIN EREL1-RELATED"/>
    <property type="match status" value="1"/>
</dbReference>
<evidence type="ECO:0000256" key="6">
    <source>
        <dbReference type="ARBA" id="ARBA00023054"/>
    </source>
</evidence>
<organism evidence="12 13">
    <name type="scientific">Aristolochia fimbriata</name>
    <name type="common">White veined hardy Dutchman's pipe vine</name>
    <dbReference type="NCBI Taxonomy" id="158543"/>
    <lineage>
        <taxon>Eukaryota</taxon>
        <taxon>Viridiplantae</taxon>
        <taxon>Streptophyta</taxon>
        <taxon>Embryophyta</taxon>
        <taxon>Tracheophyta</taxon>
        <taxon>Spermatophyta</taxon>
        <taxon>Magnoliopsida</taxon>
        <taxon>Magnoliidae</taxon>
        <taxon>Piperales</taxon>
        <taxon>Aristolochiaceae</taxon>
        <taxon>Aristolochia</taxon>
    </lineage>
</organism>
<dbReference type="InterPro" id="IPR036871">
    <property type="entry name" value="PX_dom_sf"/>
</dbReference>
<dbReference type="Pfam" id="PF00787">
    <property type="entry name" value="PX"/>
    <property type="match status" value="1"/>
</dbReference>
<dbReference type="PROSITE" id="PS50195">
    <property type="entry name" value="PX"/>
    <property type="match status" value="1"/>
</dbReference>
<dbReference type="GO" id="GO:0010008">
    <property type="term" value="C:endosome membrane"/>
    <property type="evidence" value="ECO:0007669"/>
    <property type="project" value="UniProtKB-SubCell"/>
</dbReference>
<comment type="function">
    <text evidence="8">Acts as an effector of RABF2A and RABF2B. Involved in vacuolar transport of storage proteins. Regulates membrane trafficking to protein storage vacuoles (PSVs). Binds specifically to phosphatidylinositol 3-monophosphate (PtdIns3P).</text>
</comment>
<evidence type="ECO:0000256" key="7">
    <source>
        <dbReference type="ARBA" id="ARBA00023136"/>
    </source>
</evidence>
<proteinExistence type="predicted"/>
<evidence type="ECO:0000256" key="8">
    <source>
        <dbReference type="ARBA" id="ARBA00055681"/>
    </source>
</evidence>
<dbReference type="InterPro" id="IPR001683">
    <property type="entry name" value="PX_dom"/>
</dbReference>
<accession>A0AAV7DYK4</accession>
<dbReference type="GO" id="GO:0015031">
    <property type="term" value="P:protein transport"/>
    <property type="evidence" value="ECO:0007669"/>
    <property type="project" value="UniProtKB-KW"/>
</dbReference>
<evidence type="ECO:0000256" key="10">
    <source>
        <dbReference type="SAM" id="MobiDB-lite"/>
    </source>
</evidence>
<evidence type="ECO:0000256" key="3">
    <source>
        <dbReference type="ARBA" id="ARBA00022448"/>
    </source>
</evidence>
<feature type="domain" description="PX" evidence="11">
    <location>
        <begin position="60"/>
        <end position="179"/>
    </location>
</feature>
<dbReference type="GO" id="GO:0035091">
    <property type="term" value="F:phosphatidylinositol binding"/>
    <property type="evidence" value="ECO:0007669"/>
    <property type="project" value="InterPro"/>
</dbReference>
<evidence type="ECO:0000313" key="13">
    <source>
        <dbReference type="Proteomes" id="UP000825729"/>
    </source>
</evidence>
<evidence type="ECO:0000259" key="11">
    <source>
        <dbReference type="PROSITE" id="PS50195"/>
    </source>
</evidence>
<evidence type="ECO:0000256" key="5">
    <source>
        <dbReference type="ARBA" id="ARBA00022927"/>
    </source>
</evidence>
<comment type="subcellular location">
    <subcellularLocation>
        <location evidence="2">Cytoplasm</location>
        <location evidence="2">Cytosol</location>
    </subcellularLocation>
    <subcellularLocation>
        <location evidence="1">Endosome membrane</location>
        <topology evidence="1">Peripheral membrane protein</topology>
    </subcellularLocation>
</comment>
<dbReference type="SMART" id="SM00312">
    <property type="entry name" value="PX"/>
    <property type="match status" value="1"/>
</dbReference>
<evidence type="ECO:0000256" key="9">
    <source>
        <dbReference type="SAM" id="Coils"/>
    </source>
</evidence>
<keyword evidence="4" id="KW-0963">Cytoplasm</keyword>
<reference evidence="12 13" key="1">
    <citation type="submission" date="2021-07" db="EMBL/GenBank/DDBJ databases">
        <title>The Aristolochia fimbriata genome: insights into angiosperm evolution, floral development and chemical biosynthesis.</title>
        <authorList>
            <person name="Jiao Y."/>
        </authorList>
    </citation>
    <scope>NUCLEOTIDE SEQUENCE [LARGE SCALE GENOMIC DNA]</scope>
    <source>
        <strain evidence="12">IBCAS-2021</strain>
        <tissue evidence="12">Leaf</tissue>
    </source>
</reference>
<dbReference type="PANTHER" id="PTHR46856:SF1">
    <property type="entry name" value="PX DOMAIN-CONTAINING PROTEIN EREL1-RELATED"/>
    <property type="match status" value="1"/>
</dbReference>
<dbReference type="FunFam" id="3.30.1520.10:FF:000060">
    <property type="entry name" value="Phox (PX) domain-containing protein"/>
    <property type="match status" value="1"/>
</dbReference>
<keyword evidence="5" id="KW-0653">Protein transport</keyword>
<keyword evidence="6 9" id="KW-0175">Coiled coil</keyword>
<feature type="region of interest" description="Disordered" evidence="10">
    <location>
        <begin position="1"/>
        <end position="35"/>
    </location>
</feature>
<evidence type="ECO:0000313" key="12">
    <source>
        <dbReference type="EMBL" id="KAG9441388.1"/>
    </source>
</evidence>
<dbReference type="SUPFAM" id="SSF64268">
    <property type="entry name" value="PX domain"/>
    <property type="match status" value="1"/>
</dbReference>